<evidence type="ECO:0000256" key="2">
    <source>
        <dbReference type="ARBA" id="ARBA00022801"/>
    </source>
</evidence>
<dbReference type="GO" id="GO:0005975">
    <property type="term" value="P:carbohydrate metabolic process"/>
    <property type="evidence" value="ECO:0007669"/>
    <property type="project" value="InterPro"/>
</dbReference>
<dbReference type="InterPro" id="IPR041542">
    <property type="entry name" value="GH43_C2"/>
</dbReference>
<comment type="similarity">
    <text evidence="1 6">Belongs to the glycosyl hydrolase 43 family.</text>
</comment>
<feature type="chain" id="PRO_5038057734" evidence="7">
    <location>
        <begin position="20"/>
        <end position="565"/>
    </location>
</feature>
<keyword evidence="7" id="KW-0732">Signal</keyword>
<evidence type="ECO:0000313" key="9">
    <source>
        <dbReference type="EMBL" id="MBD2757052.1"/>
    </source>
</evidence>
<evidence type="ECO:0000256" key="1">
    <source>
        <dbReference type="ARBA" id="ARBA00009865"/>
    </source>
</evidence>
<dbReference type="InterPro" id="IPR023296">
    <property type="entry name" value="Glyco_hydro_beta-prop_sf"/>
</dbReference>
<dbReference type="EMBL" id="JACXAA010000016">
    <property type="protein sequence ID" value="MBD2757052.1"/>
    <property type="molecule type" value="Genomic_DNA"/>
</dbReference>
<dbReference type="InterPro" id="IPR006710">
    <property type="entry name" value="Glyco_hydro_43"/>
</dbReference>
<dbReference type="Proteomes" id="UP000653797">
    <property type="component" value="Unassembled WGS sequence"/>
</dbReference>
<sequence>MNSLPLVGLFFLSTLSAVAQTNKPKAPASPAPEPYVSKVWVADLGNGTYKNPVLNADYSDPDACRAGDDFYLVASSFDAIPGLPILHSKDLVNWTLIGHALKRQPPFEHFEKTQHGNGVWAPAIRYHNNEFYIYYPDPDFGIYLTKATNPAGPWSEPVLVEGGKGLIDPCPLWDDNGQVYLIHGWAGSRAGIKSILTVKKLNADGTKVIDEGAIVYDGHETDPTIEGPKIYKRNGFYYIFAPAGGVPTGWQLVLRSKDIYGPYERKVVMDQGKSPINGPHQGAWVDTPPINGKPGEDWFLHFQDKEAYGRVVHLQPMKWVNDWPVIGIDADGDGKGEPVVTYKKPAVASGKSYPIATPIESDEFSGTALGRQWQWQANPKGIWHTTSKQGYLRLYSYKSPEEAKNAWDVPNLLLQKFPAERFMATTKLTFKPNPKLENERTGLIILGLSYANLVLKSGKDGVSLVYGVCKKASEGKPESESVIANVNAGTPVYLRVEVTEGAKCQFSYSFDGQNFTKTGDPFQAEVGRWIGAKLGIFCTRNTQINDSGYADFDWFRVESVSTQNP</sequence>
<dbReference type="GO" id="GO:0004553">
    <property type="term" value="F:hydrolase activity, hydrolyzing O-glycosyl compounds"/>
    <property type="evidence" value="ECO:0007669"/>
    <property type="project" value="InterPro"/>
</dbReference>
<evidence type="ECO:0000256" key="3">
    <source>
        <dbReference type="ARBA" id="ARBA00023295"/>
    </source>
</evidence>
<dbReference type="CDD" id="cd09001">
    <property type="entry name" value="GH43_FsAxh1-like"/>
    <property type="match status" value="1"/>
</dbReference>
<accession>A0A927B8B9</accession>
<feature type="active site" description="Proton donor" evidence="4">
    <location>
        <position position="226"/>
    </location>
</feature>
<feature type="active site" description="Proton acceptor" evidence="4">
    <location>
        <position position="60"/>
    </location>
</feature>
<dbReference type="PANTHER" id="PTHR42812">
    <property type="entry name" value="BETA-XYLOSIDASE"/>
    <property type="match status" value="1"/>
</dbReference>
<evidence type="ECO:0000256" key="5">
    <source>
        <dbReference type="PIRSR" id="PIRSR606710-2"/>
    </source>
</evidence>
<keyword evidence="10" id="KW-1185">Reference proteome</keyword>
<dbReference type="SUPFAM" id="SSF49899">
    <property type="entry name" value="Concanavalin A-like lectins/glucanases"/>
    <property type="match status" value="1"/>
</dbReference>
<evidence type="ECO:0000256" key="6">
    <source>
        <dbReference type="RuleBase" id="RU361187"/>
    </source>
</evidence>
<dbReference type="Pfam" id="PF17851">
    <property type="entry name" value="GH43_C2"/>
    <property type="match status" value="1"/>
</dbReference>
<keyword evidence="2 6" id="KW-0378">Hydrolase</keyword>
<name>A0A927B8B9_9BACT</name>
<proteinExistence type="inferred from homology"/>
<evidence type="ECO:0000259" key="8">
    <source>
        <dbReference type="Pfam" id="PF17851"/>
    </source>
</evidence>
<dbReference type="SUPFAM" id="SSF75005">
    <property type="entry name" value="Arabinanase/levansucrase/invertase"/>
    <property type="match status" value="1"/>
</dbReference>
<feature type="domain" description="Beta-xylosidase C-terminal Concanavalin A-like" evidence="8">
    <location>
        <begin position="361"/>
        <end position="558"/>
    </location>
</feature>
<dbReference type="InterPro" id="IPR051795">
    <property type="entry name" value="Glycosyl_Hydrlase_43"/>
</dbReference>
<protein>
    <submittedName>
        <fullName evidence="9">Glycoside hydrolase 43 family protein</fullName>
    </submittedName>
</protein>
<feature type="signal peptide" evidence="7">
    <location>
        <begin position="1"/>
        <end position="19"/>
    </location>
</feature>
<dbReference type="InterPro" id="IPR013320">
    <property type="entry name" value="ConA-like_dom_sf"/>
</dbReference>
<keyword evidence="3 6" id="KW-0326">Glycosidase</keyword>
<dbReference type="RefSeq" id="WP_191042672.1">
    <property type="nucleotide sequence ID" value="NZ_JACXAA010000016.1"/>
</dbReference>
<evidence type="ECO:0000256" key="7">
    <source>
        <dbReference type="SAM" id="SignalP"/>
    </source>
</evidence>
<dbReference type="Gene3D" id="2.60.120.200">
    <property type="match status" value="1"/>
</dbReference>
<dbReference type="PANTHER" id="PTHR42812:SF12">
    <property type="entry name" value="BETA-XYLOSIDASE-RELATED"/>
    <property type="match status" value="1"/>
</dbReference>
<comment type="caution">
    <text evidence="9">The sequence shown here is derived from an EMBL/GenBank/DDBJ whole genome shotgun (WGS) entry which is preliminary data.</text>
</comment>
<gene>
    <name evidence="9" type="ORF">IC230_29500</name>
</gene>
<dbReference type="Pfam" id="PF04616">
    <property type="entry name" value="Glyco_hydro_43"/>
    <property type="match status" value="1"/>
</dbReference>
<dbReference type="Gene3D" id="2.115.10.20">
    <property type="entry name" value="Glycosyl hydrolase domain, family 43"/>
    <property type="match status" value="1"/>
</dbReference>
<feature type="site" description="Important for catalytic activity, responsible for pKa modulation of the active site Glu and correct orientation of both the proton donor and substrate" evidence="5">
    <location>
        <position position="168"/>
    </location>
</feature>
<evidence type="ECO:0000313" key="10">
    <source>
        <dbReference type="Proteomes" id="UP000653797"/>
    </source>
</evidence>
<organism evidence="9 10">
    <name type="scientific">Spirosoma validum</name>
    <dbReference type="NCBI Taxonomy" id="2771355"/>
    <lineage>
        <taxon>Bacteria</taxon>
        <taxon>Pseudomonadati</taxon>
        <taxon>Bacteroidota</taxon>
        <taxon>Cytophagia</taxon>
        <taxon>Cytophagales</taxon>
        <taxon>Cytophagaceae</taxon>
        <taxon>Spirosoma</taxon>
    </lineage>
</organism>
<dbReference type="AlphaFoldDB" id="A0A927B8B9"/>
<reference evidence="9" key="1">
    <citation type="submission" date="2020-09" db="EMBL/GenBank/DDBJ databases">
        <authorList>
            <person name="Kim M.K."/>
        </authorList>
    </citation>
    <scope>NUCLEOTIDE SEQUENCE</scope>
    <source>
        <strain evidence="9">BT704</strain>
    </source>
</reference>
<evidence type="ECO:0000256" key="4">
    <source>
        <dbReference type="PIRSR" id="PIRSR606710-1"/>
    </source>
</evidence>